<dbReference type="AlphaFoldDB" id="A0A1G4G3X9"/>
<dbReference type="PROSITE" id="PS51257">
    <property type="entry name" value="PROKAR_LIPOPROTEIN"/>
    <property type="match status" value="1"/>
</dbReference>
<gene>
    <name evidence="3" type="ORF">ING2E5A_0296</name>
</gene>
<dbReference type="STRING" id="1642646.ING2E5A_0296"/>
<evidence type="ECO:0000313" key="3">
    <source>
        <dbReference type="EMBL" id="SCM55372.1"/>
    </source>
</evidence>
<dbReference type="InterPro" id="IPR000421">
    <property type="entry name" value="FA58C"/>
</dbReference>
<accession>A0A1G4G3X9</accession>
<name>A0A1G4G3X9_9BACT</name>
<evidence type="ECO:0000259" key="1">
    <source>
        <dbReference type="Pfam" id="PF00754"/>
    </source>
</evidence>
<dbReference type="SUPFAM" id="SSF49785">
    <property type="entry name" value="Galactose-binding domain-like"/>
    <property type="match status" value="1"/>
</dbReference>
<dbReference type="Pfam" id="PF00754">
    <property type="entry name" value="F5_F8_type_C"/>
    <property type="match status" value="1"/>
</dbReference>
<dbReference type="Gene3D" id="2.60.120.260">
    <property type="entry name" value="Galactose-binding domain-like"/>
    <property type="match status" value="1"/>
</dbReference>
<feature type="domain" description="BT-3987-like N-terminal" evidence="2">
    <location>
        <begin position="37"/>
        <end position="154"/>
    </location>
</feature>
<dbReference type="KEGG" id="pmuc:ING2E5A_0296"/>
<proteinExistence type="predicted"/>
<evidence type="ECO:0000259" key="2">
    <source>
        <dbReference type="Pfam" id="PF08522"/>
    </source>
</evidence>
<sequence length="445" mass="49683">MKSLNIKKYFSVIICLLLLGVASCSDHRLDYISSPKLYLPKSGEVDLIIYKTGEPFVFKLGVTKSGIEDVAADAQLSIMSEAELAAYNSANNTNYKRLPDNCFNLNNSNVSFDKESKLEYFDILIRYDSIDQIADFDEENSADYVIPARLSDASLETNEEKLIAIIKPVLREPLIYFKSSETKVTIEAGKQAAYREDIDIQVDFDNYWDISVDLVVDPALADEYNASNGVNLPLLPAESYSITPSPAVIANGKKSVKVSIELNADLIDYDDFILPIVIDGTSKFSADTAKNVHYLYVSKPAMRFDRTGWTIVDFSSEEPSGEGANNGTAICVLDGNPATYWHSQWAGATGQLPHHFTIDMKKELLVTSVDLQRRPNQRDTQGGNFYISSDNVTFTYIGSFQMAEVDEPQTFKVTSTHGRYLKVEITESRRPPFANMSEVYVRGVE</sequence>
<dbReference type="EMBL" id="LT608328">
    <property type="protein sequence ID" value="SCM55372.1"/>
    <property type="molecule type" value="Genomic_DNA"/>
</dbReference>
<dbReference type="InterPro" id="IPR013728">
    <property type="entry name" value="BT_3987-like_N"/>
</dbReference>
<dbReference type="Gene3D" id="2.60.40.1740">
    <property type="entry name" value="hypothetical protein (bacova_03559)"/>
    <property type="match status" value="2"/>
</dbReference>
<feature type="domain" description="F5/8 type C" evidence="1">
    <location>
        <begin position="323"/>
        <end position="438"/>
    </location>
</feature>
<dbReference type="Pfam" id="PF08522">
    <property type="entry name" value="BT_3987-like_N"/>
    <property type="match status" value="2"/>
</dbReference>
<evidence type="ECO:0000313" key="4">
    <source>
        <dbReference type="Proteomes" id="UP000178485"/>
    </source>
</evidence>
<reference evidence="3 4" key="1">
    <citation type="submission" date="2016-08" db="EMBL/GenBank/DDBJ databases">
        <authorList>
            <person name="Seilhamer J.J."/>
        </authorList>
    </citation>
    <scope>NUCLEOTIDE SEQUENCE [LARGE SCALE GENOMIC DNA]</scope>
    <source>
        <strain evidence="3">ING2-E5A</strain>
    </source>
</reference>
<dbReference type="InterPro" id="IPR008979">
    <property type="entry name" value="Galactose-bd-like_sf"/>
</dbReference>
<dbReference type="Proteomes" id="UP000178485">
    <property type="component" value="Chromosome i"/>
</dbReference>
<organism evidence="3 4">
    <name type="scientific">Petrimonas mucosa</name>
    <dbReference type="NCBI Taxonomy" id="1642646"/>
    <lineage>
        <taxon>Bacteria</taxon>
        <taxon>Pseudomonadati</taxon>
        <taxon>Bacteroidota</taxon>
        <taxon>Bacteroidia</taxon>
        <taxon>Bacteroidales</taxon>
        <taxon>Dysgonomonadaceae</taxon>
        <taxon>Petrimonas</taxon>
    </lineage>
</organism>
<feature type="domain" description="BT-3987-like N-terminal" evidence="2">
    <location>
        <begin position="175"/>
        <end position="283"/>
    </location>
</feature>
<protein>
    <submittedName>
        <fullName evidence="3">F5/8 type C domain protein</fullName>
    </submittedName>
</protein>
<keyword evidence="4" id="KW-1185">Reference proteome</keyword>